<evidence type="ECO:0000313" key="2">
    <source>
        <dbReference type="EMBL" id="VVE64253.1"/>
    </source>
</evidence>
<keyword evidence="3" id="KW-1185">Reference proteome</keyword>
<dbReference type="EMBL" id="CABPSQ010000002">
    <property type="protein sequence ID" value="VVE64253.1"/>
    <property type="molecule type" value="Genomic_DNA"/>
</dbReference>
<proteinExistence type="predicted"/>
<evidence type="ECO:0000256" key="1">
    <source>
        <dbReference type="SAM" id="MobiDB-lite"/>
    </source>
</evidence>
<gene>
    <name evidence="2" type="ORF">PCA31118_01543</name>
</gene>
<name>A0A5E4ZVC6_9BURK</name>
<dbReference type="Proteomes" id="UP000414136">
    <property type="component" value="Unassembled WGS sequence"/>
</dbReference>
<sequence length="703" mass="76047">MPHISHHIPHHIPHHRARYATPRYGLPLTRQRRDSPATAPGSFTGSFRHAGLRSGARKASKSTSAAAGHVSSNTPPSCRLWPATLAVLLVANLTTPASGAVPRRHLIADTHGNAHDPANDHSLPQLAPAAMRHEACHSTTGAPDDVDIRPVERPRFRSDYTLTDLLRIVAASRSPFEKLGESLGDAYEVFTGDVPAPETRAAILRGGMAADIATGIVPQVRMARMPGDISHVALRQVEGHGFVAEDLSTLMQALDPRTWRADIGSDTVAAPIAPGARRAIDAVAVADAIAAVDIPDSLPEMAAPDVPDVPDAPGHDTLAKPRIEGEREHLAGYEQSPTAQRPPADRSSQPLLIDGHHYLLGENGYYRVSRGTSESTWLVDAPRHDKAQVPVTFDPLSGHWRANPPLRLCGGGCGQSKRMPESDSIVDGWAAIASTISHLPDLDTQDAIQAAFGNLSSLRLLRGNRVDLRPSRDYSIVGHRAALRKAMRNIDRDEPLLRQQEEVAAATAMYYSDNPLAEAFCQENAEILFHLLLESGVPETRIRMITFQPKHRPAHVMVLYTESETFIDMLHVATPQPLVVGRPDGIGNRMFARAIFLTRDTTLLLDPWSRTKVTGFAGAMTERDIEQRLNRMLATLGHREDHPFVVSITRPLGRAAATRPHSAGSASSADSPVSVGSESNGSVFDPSIVPDLTSSDDAPEDGF</sequence>
<dbReference type="RefSeq" id="WP_150624517.1">
    <property type="nucleotide sequence ID" value="NZ_CABPSQ010000002.1"/>
</dbReference>
<evidence type="ECO:0000313" key="3">
    <source>
        <dbReference type="Proteomes" id="UP000414136"/>
    </source>
</evidence>
<reference evidence="2 3" key="1">
    <citation type="submission" date="2019-08" db="EMBL/GenBank/DDBJ databases">
        <authorList>
            <person name="Peeters C."/>
        </authorList>
    </citation>
    <scope>NUCLEOTIDE SEQUENCE [LARGE SCALE GENOMIC DNA]</scope>
    <source>
        <strain evidence="2 3">LMG 31118</strain>
    </source>
</reference>
<protein>
    <submittedName>
        <fullName evidence="2">Uncharacterized protein</fullName>
    </submittedName>
</protein>
<organism evidence="2 3">
    <name type="scientific">Pandoraea captiosa</name>
    <dbReference type="NCBI Taxonomy" id="2508302"/>
    <lineage>
        <taxon>Bacteria</taxon>
        <taxon>Pseudomonadati</taxon>
        <taxon>Pseudomonadota</taxon>
        <taxon>Betaproteobacteria</taxon>
        <taxon>Burkholderiales</taxon>
        <taxon>Burkholderiaceae</taxon>
        <taxon>Pandoraea</taxon>
    </lineage>
</organism>
<feature type="region of interest" description="Disordered" evidence="1">
    <location>
        <begin position="656"/>
        <end position="703"/>
    </location>
</feature>
<feature type="compositionally biased region" description="Polar residues" evidence="1">
    <location>
        <begin position="664"/>
        <end position="682"/>
    </location>
</feature>
<dbReference type="OrthoDB" id="8937167at2"/>
<dbReference type="AlphaFoldDB" id="A0A5E4ZVC6"/>
<feature type="region of interest" description="Disordered" evidence="1">
    <location>
        <begin position="29"/>
        <end position="75"/>
    </location>
</feature>
<accession>A0A5E4ZVC6</accession>